<dbReference type="GO" id="GO:0031297">
    <property type="term" value="P:replication fork processing"/>
    <property type="evidence" value="ECO:0007669"/>
    <property type="project" value="InterPro"/>
</dbReference>
<proteinExistence type="predicted"/>
<dbReference type="OrthoDB" id="2386201at2759"/>
<feature type="region of interest" description="Disordered" evidence="1">
    <location>
        <begin position="1"/>
        <end position="310"/>
    </location>
</feature>
<evidence type="ECO:0000313" key="2">
    <source>
        <dbReference type="EMBL" id="RPA86175.1"/>
    </source>
</evidence>
<feature type="compositionally biased region" description="Low complexity" evidence="1">
    <location>
        <begin position="234"/>
        <end position="249"/>
    </location>
</feature>
<feature type="compositionally biased region" description="Basic and acidic residues" evidence="1">
    <location>
        <begin position="107"/>
        <end position="164"/>
    </location>
</feature>
<feature type="compositionally biased region" description="Low complexity" evidence="1">
    <location>
        <begin position="686"/>
        <end position="701"/>
    </location>
</feature>
<feature type="compositionally biased region" description="Basic residues" evidence="1">
    <location>
        <begin position="992"/>
        <end position="1003"/>
    </location>
</feature>
<feature type="compositionally biased region" description="Basic and acidic residues" evidence="1">
    <location>
        <begin position="75"/>
        <end position="99"/>
    </location>
</feature>
<dbReference type="PANTHER" id="PTHR28122">
    <property type="entry name" value="E3 UBIQUITIN-PROTEIN LIGASE SUBSTRATE RECEPTOR MMS22"/>
    <property type="match status" value="1"/>
</dbReference>
<feature type="compositionally biased region" description="Basic and acidic residues" evidence="1">
    <location>
        <begin position="294"/>
        <end position="310"/>
    </location>
</feature>
<evidence type="ECO:0000313" key="3">
    <source>
        <dbReference type="Proteomes" id="UP000275078"/>
    </source>
</evidence>
<feature type="compositionally biased region" description="Polar residues" evidence="1">
    <location>
        <begin position="426"/>
        <end position="439"/>
    </location>
</feature>
<feature type="compositionally biased region" description="Polar residues" evidence="1">
    <location>
        <begin position="55"/>
        <end position="65"/>
    </location>
</feature>
<evidence type="ECO:0000256" key="1">
    <source>
        <dbReference type="SAM" id="MobiDB-lite"/>
    </source>
</evidence>
<feature type="compositionally biased region" description="Basic and acidic residues" evidence="1">
    <location>
        <begin position="40"/>
        <end position="51"/>
    </location>
</feature>
<organism evidence="2 3">
    <name type="scientific">Ascobolus immersus RN42</name>
    <dbReference type="NCBI Taxonomy" id="1160509"/>
    <lineage>
        <taxon>Eukaryota</taxon>
        <taxon>Fungi</taxon>
        <taxon>Dikarya</taxon>
        <taxon>Ascomycota</taxon>
        <taxon>Pezizomycotina</taxon>
        <taxon>Pezizomycetes</taxon>
        <taxon>Pezizales</taxon>
        <taxon>Ascobolaceae</taxon>
        <taxon>Ascobolus</taxon>
    </lineage>
</organism>
<feature type="compositionally biased region" description="Polar residues" evidence="1">
    <location>
        <begin position="612"/>
        <end position="636"/>
    </location>
</feature>
<name>A0A3N4IJ57_ASCIM</name>
<feature type="region of interest" description="Disordered" evidence="1">
    <location>
        <begin position="821"/>
        <end position="868"/>
    </location>
</feature>
<dbReference type="Proteomes" id="UP000275078">
    <property type="component" value="Unassembled WGS sequence"/>
</dbReference>
<dbReference type="PANTHER" id="PTHR28122:SF1">
    <property type="entry name" value="E3 UBIQUITIN-PROTEIN LIGASE SUBSTRATE RECEPTOR MMS22"/>
    <property type="match status" value="1"/>
</dbReference>
<feature type="compositionally biased region" description="Polar residues" evidence="1">
    <location>
        <begin position="274"/>
        <end position="284"/>
    </location>
</feature>
<dbReference type="STRING" id="1160509.A0A3N4IJ57"/>
<feature type="compositionally biased region" description="Acidic residues" evidence="1">
    <location>
        <begin position="12"/>
        <end position="21"/>
    </location>
</feature>
<feature type="region of interest" description="Disordered" evidence="1">
    <location>
        <begin position="945"/>
        <end position="1010"/>
    </location>
</feature>
<feature type="compositionally biased region" description="Acidic residues" evidence="1">
    <location>
        <begin position="478"/>
        <end position="487"/>
    </location>
</feature>
<feature type="compositionally biased region" description="Polar residues" evidence="1">
    <location>
        <begin position="856"/>
        <end position="868"/>
    </location>
</feature>
<feature type="region of interest" description="Disordered" evidence="1">
    <location>
        <begin position="328"/>
        <end position="727"/>
    </location>
</feature>
<dbReference type="Pfam" id="PF09462">
    <property type="entry name" value="Mus7"/>
    <property type="match status" value="1"/>
</dbReference>
<feature type="compositionally biased region" description="Low complexity" evidence="1">
    <location>
        <begin position="455"/>
        <end position="467"/>
    </location>
</feature>
<dbReference type="GO" id="GO:0035361">
    <property type="term" value="C:Cul8-RING ubiquitin ligase complex"/>
    <property type="evidence" value="ECO:0007669"/>
    <property type="project" value="TreeGrafter"/>
</dbReference>
<feature type="compositionally biased region" description="Basic residues" evidence="1">
    <location>
        <begin position="671"/>
        <end position="685"/>
    </location>
</feature>
<dbReference type="EMBL" id="ML119650">
    <property type="protein sequence ID" value="RPA86175.1"/>
    <property type="molecule type" value="Genomic_DNA"/>
</dbReference>
<feature type="compositionally biased region" description="Basic and acidic residues" evidence="1">
    <location>
        <begin position="369"/>
        <end position="379"/>
    </location>
</feature>
<dbReference type="GO" id="GO:0000724">
    <property type="term" value="P:double-strand break repair via homologous recombination"/>
    <property type="evidence" value="ECO:0007669"/>
    <property type="project" value="TreeGrafter"/>
</dbReference>
<keyword evidence="3" id="KW-1185">Reference proteome</keyword>
<feature type="compositionally biased region" description="Basic residues" evidence="1">
    <location>
        <begin position="718"/>
        <end position="727"/>
    </location>
</feature>
<feature type="compositionally biased region" description="Polar residues" evidence="1">
    <location>
        <begin position="250"/>
        <end position="261"/>
    </location>
</feature>
<accession>A0A3N4IJ57</accession>
<feature type="compositionally biased region" description="Pro residues" evidence="1">
    <location>
        <begin position="509"/>
        <end position="528"/>
    </location>
</feature>
<feature type="compositionally biased region" description="Polar residues" evidence="1">
    <location>
        <begin position="702"/>
        <end position="717"/>
    </location>
</feature>
<reference evidence="2 3" key="1">
    <citation type="journal article" date="2018" name="Nat. Ecol. Evol.">
        <title>Pezizomycetes genomes reveal the molecular basis of ectomycorrhizal truffle lifestyle.</title>
        <authorList>
            <person name="Murat C."/>
            <person name="Payen T."/>
            <person name="Noel B."/>
            <person name="Kuo A."/>
            <person name="Morin E."/>
            <person name="Chen J."/>
            <person name="Kohler A."/>
            <person name="Krizsan K."/>
            <person name="Balestrini R."/>
            <person name="Da Silva C."/>
            <person name="Montanini B."/>
            <person name="Hainaut M."/>
            <person name="Levati E."/>
            <person name="Barry K.W."/>
            <person name="Belfiori B."/>
            <person name="Cichocki N."/>
            <person name="Clum A."/>
            <person name="Dockter R.B."/>
            <person name="Fauchery L."/>
            <person name="Guy J."/>
            <person name="Iotti M."/>
            <person name="Le Tacon F."/>
            <person name="Lindquist E.A."/>
            <person name="Lipzen A."/>
            <person name="Malagnac F."/>
            <person name="Mello A."/>
            <person name="Molinier V."/>
            <person name="Miyauchi S."/>
            <person name="Poulain J."/>
            <person name="Riccioni C."/>
            <person name="Rubini A."/>
            <person name="Sitrit Y."/>
            <person name="Splivallo R."/>
            <person name="Traeger S."/>
            <person name="Wang M."/>
            <person name="Zifcakova L."/>
            <person name="Wipf D."/>
            <person name="Zambonelli A."/>
            <person name="Paolocci F."/>
            <person name="Nowrousian M."/>
            <person name="Ottonello S."/>
            <person name="Baldrian P."/>
            <person name="Spatafora J.W."/>
            <person name="Henrissat B."/>
            <person name="Nagy L.G."/>
            <person name="Aury J.M."/>
            <person name="Wincker P."/>
            <person name="Grigoriev I.V."/>
            <person name="Bonfante P."/>
            <person name="Martin F.M."/>
        </authorList>
    </citation>
    <scope>NUCLEOTIDE SEQUENCE [LARGE SCALE GENOMIC DNA]</scope>
    <source>
        <strain evidence="2 3">RN42</strain>
    </source>
</reference>
<evidence type="ECO:0008006" key="4">
    <source>
        <dbReference type="Google" id="ProtNLM"/>
    </source>
</evidence>
<dbReference type="GO" id="GO:0005634">
    <property type="term" value="C:nucleus"/>
    <property type="evidence" value="ECO:0007669"/>
    <property type="project" value="InterPro"/>
</dbReference>
<gene>
    <name evidence="2" type="ORF">BJ508DRAFT_411368</name>
</gene>
<protein>
    <recommendedName>
        <fullName evidence="4">Mus7/MMS22 family-domain-containing protein</fullName>
    </recommendedName>
</protein>
<sequence length="2326" mass="260612">MQSWRERGYVPDSDEEDEDFESQPKSVAIDEGTTTDPVEAEAKEKEEHDLGKGQLNLSVAQNNSNVDKDDGPDEETTRAGNQKEGEIDDNKKDGADDKTPTGNGKIDYYDARKPVVEDKENENDVQKHTDDGKSDDNDDGHFPMEVDAHSPDRERTPTQRDHLPELPSVQMMDAAQYSEPTLPSVHMTDAAPAGELTPRQSTFALAGPSNDTEMKDPFEFFPSSSPLSDPPSRLPSASPQPSLPFLSPPATSQPSRTQTQRPAKFSIMVPARSAGTTSENTGESANVAAQEGNDESHEVGKHYARSLRDRKPIQLNPYQIEQIMYKKTIRGAGLKPVRLKEVEEEAERHRPHPQQDSSQEEFDGSTVVEEDRLERLPQRHRERSGSTGHRHEPRSGRAAPDANGHQILRGIQRDFETNKRRKLSHTYGSKSSSTASHVTQADGDATSRRLHRLSSEPWEMPSEPSMEVSDNTRRQIDSDFEAEEEENATTTQSEPSRSTSIMRKLLSPSPSPPPQDPSPSPEPSPPDGSPESGSDDDVDSADLRILGKKTRGVLPASYHVFNHETANNRRKAHRTPKVVPSGPGIARTKISSRPRSRDRDLPVVDEDESESDGIQPTQPHIQTPFTLMAQRTASSGESRRERSTQPVVISDDDDDIMEDNRVDAMLQSTGRSRRKSSSAKSKPKPKTSTSKSRTSRVSTASGTSKKQTRINSFAGKSSNRKQSRRTAPRIGIVDAYFHQMTKAVTPSAAISKAPDFVRVAQRQARKRSDLGRTGPEGKLFILDTAEDTREVQGTLRNWRENTLGFDDRTYREQTEPYLRRAKTARRRAPATQRIRQSAPSTKQVRSSNYDRPAPKLQTTLSFTAAPKNDSNGSIIQSASMTKPGIPTFGRGGLIITAPRRNLIRDKGPRFLPADNDLAGVDHDGSDTTINVWEPLPLIEALHARGSQAQARPVRPVSKPTDVCSGKRLGDKSTSVPFQRSALAPLSKPSVPRPRKLQRKHKPHHVDTASLEHQLSQQVFARPQTPASPADTSDAFMDSSEFGPTPTHIRFKGFPWEVRKFTKNFGVSTPRPGTYFNDSTFLGSGGLKNVLSITSYRMASGFEMPAEFAFDDFSFVWGSYGDHVASGFEAAMEHVLERLDTLSEADTQSDSLDAMVFLSRSYNFFQFCSGYISKTLCFADAIDVKDFGHRWMRVLRVAFERICGLWSPACTSISPEKASTRLAIQCLMFLVIFGLQVKLTTAADQDFHESAGIPAFLQSVTGELVRTLMRCGAKPINACFEQQRQLNYAESGIGQEHYLVETWVVATRLCSTAYFPSPNVYTNEVNKFLKVEQIDDVTEFDALESIWGTVFSLLPVSLFDDHGMLDLSTEHPQLQNWRAVREVLGRAFTLYEQSPKPSRLNGYIRTVITRCHVLISKWKWTRCGDILIDIYKFYTRRDITDLSDEVDRGSAQFLRDLAKAPNLEPNDSDSTFQVFLKTIAVGIDQLRQIVPERKVGLLVSQLVPNANHNRKYPRDQEIKLEHFTLLRNHHDLLCTLYWVAPQRYRPPLDAISSLVDPSVAHRRACSINIRAWDNLITFQLHDNADAALIEPFMEWFEHMVNQIFEQHQSARAEAVRDVEAAKKNGIDVSEGTLEAHVRRNQRQIESLLIEAMNALTPTFRRAGQNRAVRSLLLSRTVTWTVFDASYRMSHKVVLEAITILESYLAVQTPKPTATFILPQDSEDSQDYGDFSGFEEILNNPEFCGPVPNENNDIVQEEIYDSFHRMLSSFFGSDEYPEDKILVKLVDTWVSLASAYVKSGKRKWDSYFGRYGKESWAALRDTEQTRKFAPYFMSQVLNKDPGAYQDHKWTFLTFWFKSLIERESLLKYQHELTTSILNIDKENPILQNLPFIQDTFSDTFTVSFLDLKNRRLSLISTVLWNMRSSFLRAPSREVVSLKQSYTEVLQETMSAMKENHQALLANSNHTGTYVGFVQQVVEYLQQYTVEITPIDKYFTESSPFPLPTTDPTYVVGKLKYYGLRLDQTSHQYQLISFLNTTAEKAVLECHQEYLKGQLCTAMNGASGLGDEGKAKLRRFFLQAVVPAYIMAAFGSSPGKILIAPILEATIDILEHVEEDVDPCDVSSIGDALGEVEALISAIWAGLIGVLKSGRISEETICLIVQLFPVLGSCAELLDWLVPLSEDTAVTEGLKGLIMFAHHFPSTLSRSEDLHELSILCNAPASISRNQGRDNCAQDLSHRFQKWSRLSGEWKVSQNGPGKPVPVPTPRLPSLAELRADLTSSARDLLRLVCRTERWSSLVRQLQPGIWEVEGRRNGAAGVSGIGLDLLLI</sequence>
<feature type="compositionally biased region" description="Polar residues" evidence="1">
    <location>
        <begin position="837"/>
        <end position="849"/>
    </location>
</feature>
<feature type="compositionally biased region" description="Polar residues" evidence="1">
    <location>
        <begin position="492"/>
        <end position="501"/>
    </location>
</feature>
<dbReference type="InterPro" id="IPR019021">
    <property type="entry name" value="Mms22"/>
</dbReference>